<reference evidence="2" key="1">
    <citation type="journal article" date="2010" name="Genome Res.">
        <title>Population genomic sequencing of Coccidioides fungi reveals recent hybridization and transposon control.</title>
        <authorList>
            <person name="Neafsey D.E."/>
            <person name="Barker B.M."/>
            <person name="Sharpton T.J."/>
            <person name="Stajich J.E."/>
            <person name="Park D.J."/>
            <person name="Whiston E."/>
            <person name="Hung C.-Y."/>
            <person name="McMahan C."/>
            <person name="White J."/>
            <person name="Sykes S."/>
            <person name="Heiman D."/>
            <person name="Young S."/>
            <person name="Zeng Q."/>
            <person name="Abouelleil A."/>
            <person name="Aftuck L."/>
            <person name="Bessette D."/>
            <person name="Brown A."/>
            <person name="FitzGerald M."/>
            <person name="Lui A."/>
            <person name="Macdonald J.P."/>
            <person name="Priest M."/>
            <person name="Orbach M.J."/>
            <person name="Galgiani J.N."/>
            <person name="Kirkland T.N."/>
            <person name="Cole G.T."/>
            <person name="Birren B.W."/>
            <person name="Henn M.R."/>
            <person name="Taylor J.W."/>
            <person name="Rounsley S.D."/>
        </authorList>
    </citation>
    <scope>NUCLEOTIDE SEQUENCE [LARGE SCALE GENOMIC DNA]</scope>
    <source>
        <strain evidence="2">H538.4</strain>
    </source>
</reference>
<sequence>MVGQLVVVITVLDYEQRKYIKSQKINMLSAQPATYSSAFIDMLQTCTEISYKIHDMVEMELSAIPQKSLSKSHNLGKQQIYSMENIIHNIHVISATEDKSSHRGKRLFYVNNYIDWNQYTSLYDLDFMNTSTALVNKFSFKLQQEMMNRKAKSDGESEKELTE</sequence>
<evidence type="ECO:0000313" key="1">
    <source>
        <dbReference type="EMBL" id="KMU90607.1"/>
    </source>
</evidence>
<dbReference type="AlphaFoldDB" id="A0A0J8S0H6"/>
<organism evidence="1 2">
    <name type="scientific">Coccidioides immitis H538.4</name>
    <dbReference type="NCBI Taxonomy" id="396776"/>
    <lineage>
        <taxon>Eukaryota</taxon>
        <taxon>Fungi</taxon>
        <taxon>Dikarya</taxon>
        <taxon>Ascomycota</taxon>
        <taxon>Pezizomycotina</taxon>
        <taxon>Eurotiomycetes</taxon>
        <taxon>Eurotiomycetidae</taxon>
        <taxon>Onygenales</taxon>
        <taxon>Onygenaceae</taxon>
        <taxon>Coccidioides</taxon>
    </lineage>
</organism>
<evidence type="ECO:0000313" key="2">
    <source>
        <dbReference type="Proteomes" id="UP000054563"/>
    </source>
</evidence>
<proteinExistence type="predicted"/>
<dbReference type="OrthoDB" id="5293665at2759"/>
<accession>A0A0J8S0H6</accession>
<dbReference type="VEuPathDB" id="FungiDB:CIHG_08323"/>
<name>A0A0J8S0H6_COCIT</name>
<dbReference type="EMBL" id="DS017023">
    <property type="protein sequence ID" value="KMU90607.1"/>
    <property type="molecule type" value="Genomic_DNA"/>
</dbReference>
<protein>
    <submittedName>
        <fullName evidence="1">Uncharacterized protein</fullName>
    </submittedName>
</protein>
<gene>
    <name evidence="1" type="ORF">CIHG_08323</name>
</gene>
<dbReference type="Proteomes" id="UP000054563">
    <property type="component" value="Unassembled WGS sequence"/>
</dbReference>